<evidence type="ECO:0000313" key="1">
    <source>
        <dbReference type="EMBL" id="SFM11168.1"/>
    </source>
</evidence>
<dbReference type="AlphaFoldDB" id="A0A1I4N6R1"/>
<accession>A0A1I4N6R1</accession>
<protein>
    <recommendedName>
        <fullName evidence="3">DUF2931 family protein</fullName>
    </recommendedName>
</protein>
<dbReference type="Pfam" id="PF11153">
    <property type="entry name" value="DUF2931"/>
    <property type="match status" value="1"/>
</dbReference>
<gene>
    <name evidence="1" type="ORF">SAMN04487963_1163</name>
</gene>
<organism evidence="1 2">
    <name type="scientific">Marinobacter zhejiangensis</name>
    <dbReference type="NCBI Taxonomy" id="488535"/>
    <lineage>
        <taxon>Bacteria</taxon>
        <taxon>Pseudomonadati</taxon>
        <taxon>Pseudomonadota</taxon>
        <taxon>Gammaproteobacteria</taxon>
        <taxon>Pseudomonadales</taxon>
        <taxon>Marinobacteraceae</taxon>
        <taxon>Marinobacter</taxon>
    </lineage>
</organism>
<dbReference type="Proteomes" id="UP000198519">
    <property type="component" value="Unassembled WGS sequence"/>
</dbReference>
<dbReference type="PROSITE" id="PS51257">
    <property type="entry name" value="PROKAR_LIPOPROTEIN"/>
    <property type="match status" value="1"/>
</dbReference>
<dbReference type="OrthoDB" id="6819935at2"/>
<dbReference type="STRING" id="488535.SAMN04487963_1163"/>
<sequence length="199" mass="22355">MKAFREAAWLSCLLFLAGCSSWGKEEIPWYLGIAAPEHYDMWVINLHVEKSGERSWRIPVGHKGCCWQGDFGPFGTGGSLEPFPNLIALHWFSFAEQKYYSTLIRVPPGLQDRMRVPVRTTSPNGMVRDLPRSTLVLGLAPGGEVVVWIMSQRTNAVEVMRVPAVEVEGNLDAFRVRTEQYLEKHGAYLEAHGVPLAGW</sequence>
<dbReference type="InterPro" id="IPR021326">
    <property type="entry name" value="DUF2931"/>
</dbReference>
<evidence type="ECO:0008006" key="3">
    <source>
        <dbReference type="Google" id="ProtNLM"/>
    </source>
</evidence>
<evidence type="ECO:0000313" key="2">
    <source>
        <dbReference type="Proteomes" id="UP000198519"/>
    </source>
</evidence>
<keyword evidence="2" id="KW-1185">Reference proteome</keyword>
<dbReference type="EMBL" id="FOUE01000002">
    <property type="protein sequence ID" value="SFM11168.1"/>
    <property type="molecule type" value="Genomic_DNA"/>
</dbReference>
<name>A0A1I4N6R1_9GAMM</name>
<dbReference type="RefSeq" id="WP_092020987.1">
    <property type="nucleotide sequence ID" value="NZ_FOUE01000002.1"/>
</dbReference>
<proteinExistence type="predicted"/>
<reference evidence="2" key="1">
    <citation type="submission" date="2016-10" db="EMBL/GenBank/DDBJ databases">
        <authorList>
            <person name="Varghese N."/>
            <person name="Submissions S."/>
        </authorList>
    </citation>
    <scope>NUCLEOTIDE SEQUENCE [LARGE SCALE GENOMIC DNA]</scope>
    <source>
        <strain evidence="2">CGMCC 1.7061</strain>
    </source>
</reference>